<sequence>MPLLPVDSSMMSHVGYDPATHTLTVLFDSGKLYEYSGVEPEVHERLMASSSKGSFMRNEIFDCYPDRLVTKRGRR</sequence>
<dbReference type="STRING" id="1182568.SU48_09120"/>
<dbReference type="Proteomes" id="UP000077363">
    <property type="component" value="Chromosome"/>
</dbReference>
<gene>
    <name evidence="2" type="ORF">SU48_09120</name>
</gene>
<organism evidence="2 3">
    <name type="scientific">Deinococcus puniceus</name>
    <dbReference type="NCBI Taxonomy" id="1182568"/>
    <lineage>
        <taxon>Bacteria</taxon>
        <taxon>Thermotogati</taxon>
        <taxon>Deinococcota</taxon>
        <taxon>Deinococci</taxon>
        <taxon>Deinococcales</taxon>
        <taxon>Deinococcaceae</taxon>
        <taxon>Deinococcus</taxon>
    </lineage>
</organism>
<dbReference type="InterPro" id="IPR025309">
    <property type="entry name" value="KTSC_dom"/>
</dbReference>
<name>A0A172TCY2_9DEIO</name>
<dbReference type="PATRIC" id="fig|1182568.3.peg.1897"/>
<evidence type="ECO:0000313" key="2">
    <source>
        <dbReference type="EMBL" id="ANE44899.1"/>
    </source>
</evidence>
<dbReference type="EMBL" id="CP011387">
    <property type="protein sequence ID" value="ANE44899.1"/>
    <property type="molecule type" value="Genomic_DNA"/>
</dbReference>
<evidence type="ECO:0000259" key="1">
    <source>
        <dbReference type="Pfam" id="PF13619"/>
    </source>
</evidence>
<feature type="domain" description="KTSC" evidence="1">
    <location>
        <begin position="7"/>
        <end position="64"/>
    </location>
</feature>
<keyword evidence="3" id="KW-1185">Reference proteome</keyword>
<dbReference type="AlphaFoldDB" id="A0A172TCY2"/>
<reference evidence="2 3" key="1">
    <citation type="submission" date="2015-01" db="EMBL/GenBank/DDBJ databases">
        <title>Deinococcus puniceus/DY1/ whole genome sequencing.</title>
        <authorList>
            <person name="Kim M.K."/>
            <person name="Srinivasan S."/>
            <person name="Lee J.-J."/>
        </authorList>
    </citation>
    <scope>NUCLEOTIDE SEQUENCE [LARGE SCALE GENOMIC DNA]</scope>
    <source>
        <strain evidence="2 3">DY1</strain>
    </source>
</reference>
<dbReference type="Pfam" id="PF13619">
    <property type="entry name" value="KTSC"/>
    <property type="match status" value="1"/>
</dbReference>
<proteinExistence type="predicted"/>
<dbReference type="KEGG" id="dpu:SU48_09120"/>
<protein>
    <recommendedName>
        <fullName evidence="1">KTSC domain-containing protein</fullName>
    </recommendedName>
</protein>
<evidence type="ECO:0000313" key="3">
    <source>
        <dbReference type="Proteomes" id="UP000077363"/>
    </source>
</evidence>
<accession>A0A172TCY2</accession>